<proteinExistence type="predicted"/>
<name>A0ACA9K9P9_9GLOM</name>
<sequence>MIASLLKQINEETYVAEVLAPLLTATFSELPIPLMYKTNWGEIEGPSSKACKKSYGNKPDFMLCIKVSDKELKLVNIETG</sequence>
<comment type="caution">
    <text evidence="1">The sequence shown here is derived from an EMBL/GenBank/DDBJ whole genome shotgun (WGS) entry which is preliminary data.</text>
</comment>
<keyword evidence="2" id="KW-1185">Reference proteome</keyword>
<protein>
    <submittedName>
        <fullName evidence="1">11628_t:CDS:1</fullName>
    </submittedName>
</protein>
<gene>
    <name evidence="1" type="ORF">RPERSI_LOCUS122</name>
</gene>
<dbReference type="Proteomes" id="UP000789920">
    <property type="component" value="Unassembled WGS sequence"/>
</dbReference>
<dbReference type="EMBL" id="CAJVQC010000077">
    <property type="protein sequence ID" value="CAG8460220.1"/>
    <property type="molecule type" value="Genomic_DNA"/>
</dbReference>
<reference evidence="1" key="1">
    <citation type="submission" date="2021-06" db="EMBL/GenBank/DDBJ databases">
        <authorList>
            <person name="Kallberg Y."/>
            <person name="Tangrot J."/>
            <person name="Rosling A."/>
        </authorList>
    </citation>
    <scope>NUCLEOTIDE SEQUENCE</scope>
    <source>
        <strain evidence="1">MA461A</strain>
    </source>
</reference>
<evidence type="ECO:0000313" key="1">
    <source>
        <dbReference type="EMBL" id="CAG8460220.1"/>
    </source>
</evidence>
<accession>A0ACA9K9P9</accession>
<organism evidence="1 2">
    <name type="scientific">Racocetra persica</name>
    <dbReference type="NCBI Taxonomy" id="160502"/>
    <lineage>
        <taxon>Eukaryota</taxon>
        <taxon>Fungi</taxon>
        <taxon>Fungi incertae sedis</taxon>
        <taxon>Mucoromycota</taxon>
        <taxon>Glomeromycotina</taxon>
        <taxon>Glomeromycetes</taxon>
        <taxon>Diversisporales</taxon>
        <taxon>Gigasporaceae</taxon>
        <taxon>Racocetra</taxon>
    </lineage>
</organism>
<evidence type="ECO:0000313" key="2">
    <source>
        <dbReference type="Proteomes" id="UP000789920"/>
    </source>
</evidence>